<dbReference type="OrthoDB" id="5918741at2"/>
<reference evidence="2" key="1">
    <citation type="submission" date="2017-02" db="EMBL/GenBank/DDBJ databases">
        <authorList>
            <person name="Varghese N."/>
            <person name="Submissions S."/>
        </authorList>
    </citation>
    <scope>NUCLEOTIDE SEQUENCE [LARGE SCALE GENOMIC DNA]</scope>
    <source>
        <strain evidence="2">DSM 22720</strain>
    </source>
</reference>
<dbReference type="Proteomes" id="UP000190162">
    <property type="component" value="Unassembled WGS sequence"/>
</dbReference>
<name>A0A1T4TT97_9GAMM</name>
<evidence type="ECO:0008006" key="3">
    <source>
        <dbReference type="Google" id="ProtNLM"/>
    </source>
</evidence>
<dbReference type="Pfam" id="PF12065">
    <property type="entry name" value="DUF3545"/>
    <property type="match status" value="1"/>
</dbReference>
<protein>
    <recommendedName>
        <fullName evidence="3">DUF3545 domain-containing protein</fullName>
    </recommendedName>
</protein>
<gene>
    <name evidence="1" type="ORF">SAMN02745132_00109</name>
</gene>
<keyword evidence="2" id="KW-1185">Reference proteome</keyword>
<sequence>MDSFAFEDIFDQDRTQRGGRNKQVKRKWREIEALKDRQRLRKELQDIDMTGDFTDSDFDF</sequence>
<accession>A0A1T4TT97</accession>
<dbReference type="EMBL" id="FUXU01000001">
    <property type="protein sequence ID" value="SKA43662.1"/>
    <property type="molecule type" value="Genomic_DNA"/>
</dbReference>
<proteinExistence type="predicted"/>
<evidence type="ECO:0000313" key="2">
    <source>
        <dbReference type="Proteomes" id="UP000190162"/>
    </source>
</evidence>
<dbReference type="AlphaFoldDB" id="A0A1T4TT97"/>
<dbReference type="InterPro" id="IPR021932">
    <property type="entry name" value="DUF3545"/>
</dbReference>
<organism evidence="1 2">
    <name type="scientific">Enterovibrio nigricans DSM 22720</name>
    <dbReference type="NCBI Taxonomy" id="1121868"/>
    <lineage>
        <taxon>Bacteria</taxon>
        <taxon>Pseudomonadati</taxon>
        <taxon>Pseudomonadota</taxon>
        <taxon>Gammaproteobacteria</taxon>
        <taxon>Vibrionales</taxon>
        <taxon>Vibrionaceae</taxon>
        <taxon>Enterovibrio</taxon>
    </lineage>
</organism>
<dbReference type="RefSeq" id="WP_078750678.1">
    <property type="nucleotide sequence ID" value="NZ_FUXU01000001.1"/>
</dbReference>
<evidence type="ECO:0000313" key="1">
    <source>
        <dbReference type="EMBL" id="SKA43662.1"/>
    </source>
</evidence>